<evidence type="ECO:0000313" key="1">
    <source>
        <dbReference type="EMBL" id="PVY77633.1"/>
    </source>
</evidence>
<comment type="caution">
    <text evidence="1">The sequence shown here is derived from an EMBL/GenBank/DDBJ whole genome shotgun (WGS) entry which is preliminary data.</text>
</comment>
<dbReference type="EMBL" id="QEKQ01000003">
    <property type="protein sequence ID" value="PVY77633.1"/>
    <property type="molecule type" value="Genomic_DNA"/>
</dbReference>
<evidence type="ECO:0000313" key="2">
    <source>
        <dbReference type="Proteomes" id="UP000245887"/>
    </source>
</evidence>
<dbReference type="RefSeq" id="WP_207775131.1">
    <property type="nucleotide sequence ID" value="NZ_QEKQ01000003.1"/>
</dbReference>
<proteinExistence type="predicted"/>
<reference evidence="1 2" key="1">
    <citation type="submission" date="2018-04" db="EMBL/GenBank/DDBJ databases">
        <title>Genomic Encyclopedia of Type Strains, Phase IV (KMG-IV): sequencing the most valuable type-strain genomes for metagenomic binning, comparative biology and taxonomic classification.</title>
        <authorList>
            <person name="Goeker M."/>
        </authorList>
    </citation>
    <scope>NUCLEOTIDE SEQUENCE [LARGE SCALE GENOMIC DNA]</scope>
    <source>
        <strain evidence="1 2">DSM 28688</strain>
    </source>
</reference>
<protein>
    <submittedName>
        <fullName evidence="1">Uncharacterized protein</fullName>
    </submittedName>
</protein>
<dbReference type="Proteomes" id="UP000245887">
    <property type="component" value="Unassembled WGS sequence"/>
</dbReference>
<dbReference type="AlphaFoldDB" id="A0A2U1CYT2"/>
<name>A0A2U1CYT2_9GAMM</name>
<accession>A0A2U1CYT2</accession>
<organism evidence="1 2">
    <name type="scientific">Tamilnaduibacter salinus</name>
    <dbReference type="NCBI Taxonomy" id="1484056"/>
    <lineage>
        <taxon>Bacteria</taxon>
        <taxon>Pseudomonadati</taxon>
        <taxon>Pseudomonadota</taxon>
        <taxon>Gammaproteobacteria</taxon>
        <taxon>Pseudomonadales</taxon>
        <taxon>Marinobacteraceae</taxon>
        <taxon>Tamilnaduibacter</taxon>
    </lineage>
</organism>
<dbReference type="PROSITE" id="PS51257">
    <property type="entry name" value="PROKAR_LIPOPROTEIN"/>
    <property type="match status" value="1"/>
</dbReference>
<sequence length="340" mass="37609">MTMLRKGAFRLITAGALALSLGGCSLIYKTTGDVLQAYSASHTVPYLLETSDLEMACSMNEATKPLLMSFRRVTSEPHQLGVLMSLQTGGCMESEAREADLRGLAAFEAGNAEASQDAMIVQRRLYETTASRYYDGWKHHQAYYGEAAQGECPSFDSEYDEFIYIAGLISGLQALNADIQSSGAAGVPKNMGSLVAESTRCVDNEKWWGVPMGLRATVWAMIPGSVPQGEDPFERLARAAELGEEARVRLTHVFQVIAAQNKNKDELVRDTIRRHVSEVEEHPANEQWRLIDQLATHNIRAISDRMWMKETGHRTPVDGLGTFWDDQKSDAEAMDLEGIL</sequence>
<gene>
    <name evidence="1" type="ORF">C8D92_103320</name>
</gene>